<evidence type="ECO:0000313" key="8">
    <source>
        <dbReference type="Proteomes" id="UP000037460"/>
    </source>
</evidence>
<accession>A0A0M0K8T7</accession>
<dbReference type="InterPro" id="IPR006620">
    <property type="entry name" value="Pro_4_hyd_alph"/>
</dbReference>
<sequence length="273" mass="29825">MWMWAGRAEGVRETIDVDGREVVLETLDLSPRLFRLHGLLTPNEIAEIRRAADAQGWAPSVSFDPDTGREYSLAEGRRRAHTAWVGTEYGFKRPDLVTNEALERLQRRAADAARVHVGHAEPWQVVKYDVGDGQLHHIDGLKTAHGSTRSVTVLVYLTTVTEGGATNFPFAAGGNGDIDEPGSARHAACRLESGEKLIANIWVHDTPVNESLAVSASCDKFASSLGERVPAAGGAGAMAGASVARGPRWLWCEEEMRRELGLFEVRGALHRRR</sequence>
<name>A0A0M0K8T7_9EUKA</name>
<evidence type="ECO:0000256" key="4">
    <source>
        <dbReference type="ARBA" id="ARBA00023002"/>
    </source>
</evidence>
<keyword evidence="3" id="KW-0223">Dioxygenase</keyword>
<gene>
    <name evidence="7" type="ORF">Ctob_015609</name>
</gene>
<evidence type="ECO:0000313" key="7">
    <source>
        <dbReference type="EMBL" id="KOO34813.1"/>
    </source>
</evidence>
<organism evidence="7 8">
    <name type="scientific">Chrysochromulina tobinii</name>
    <dbReference type="NCBI Taxonomy" id="1460289"/>
    <lineage>
        <taxon>Eukaryota</taxon>
        <taxon>Haptista</taxon>
        <taxon>Haptophyta</taxon>
        <taxon>Prymnesiophyceae</taxon>
        <taxon>Prymnesiales</taxon>
        <taxon>Chrysochromulinaceae</taxon>
        <taxon>Chrysochromulina</taxon>
    </lineage>
</organism>
<dbReference type="GO" id="GO:0004656">
    <property type="term" value="F:procollagen-proline 4-dioxygenase activity"/>
    <property type="evidence" value="ECO:0007669"/>
    <property type="project" value="TreeGrafter"/>
</dbReference>
<comment type="caution">
    <text evidence="7">The sequence shown here is derived from an EMBL/GenBank/DDBJ whole genome shotgun (WGS) entry which is preliminary data.</text>
</comment>
<evidence type="ECO:0000256" key="2">
    <source>
        <dbReference type="ARBA" id="ARBA00022723"/>
    </source>
</evidence>
<dbReference type="InterPro" id="IPR045054">
    <property type="entry name" value="P4HA-like"/>
</dbReference>
<dbReference type="PANTHER" id="PTHR10869">
    <property type="entry name" value="PROLYL 4-HYDROXYLASE ALPHA SUBUNIT"/>
    <property type="match status" value="1"/>
</dbReference>
<feature type="domain" description="Prolyl 4-hydroxylase alpha subunit" evidence="6">
    <location>
        <begin position="31"/>
        <end position="204"/>
    </location>
</feature>
<dbReference type="SMART" id="SM00702">
    <property type="entry name" value="P4Hc"/>
    <property type="match status" value="1"/>
</dbReference>
<dbReference type="Gene3D" id="2.60.120.620">
    <property type="entry name" value="q2cbj1_9rhob like domain"/>
    <property type="match status" value="1"/>
</dbReference>
<evidence type="ECO:0000256" key="3">
    <source>
        <dbReference type="ARBA" id="ARBA00022964"/>
    </source>
</evidence>
<dbReference type="Proteomes" id="UP000037460">
    <property type="component" value="Unassembled WGS sequence"/>
</dbReference>
<dbReference type="PANTHER" id="PTHR10869:SF246">
    <property type="entry name" value="TRANSMEMBRANE PROLYL 4-HYDROXYLASE"/>
    <property type="match status" value="1"/>
</dbReference>
<proteinExistence type="predicted"/>
<keyword evidence="4" id="KW-0560">Oxidoreductase</keyword>
<dbReference type="GO" id="GO:0031418">
    <property type="term" value="F:L-ascorbic acid binding"/>
    <property type="evidence" value="ECO:0007669"/>
    <property type="project" value="InterPro"/>
</dbReference>
<dbReference type="GO" id="GO:0005506">
    <property type="term" value="F:iron ion binding"/>
    <property type="evidence" value="ECO:0007669"/>
    <property type="project" value="InterPro"/>
</dbReference>
<protein>
    <submittedName>
        <fullName evidence="7">Prolyl 4-hydroxylase alpha subunit</fullName>
    </submittedName>
</protein>
<dbReference type="GO" id="GO:0005783">
    <property type="term" value="C:endoplasmic reticulum"/>
    <property type="evidence" value="ECO:0007669"/>
    <property type="project" value="TreeGrafter"/>
</dbReference>
<keyword evidence="5" id="KW-0408">Iron</keyword>
<dbReference type="AlphaFoldDB" id="A0A0M0K8T7"/>
<keyword evidence="8" id="KW-1185">Reference proteome</keyword>
<evidence type="ECO:0000259" key="6">
    <source>
        <dbReference type="SMART" id="SM00702"/>
    </source>
</evidence>
<evidence type="ECO:0000256" key="1">
    <source>
        <dbReference type="ARBA" id="ARBA00001961"/>
    </source>
</evidence>
<dbReference type="EMBL" id="JWZX01001082">
    <property type="protein sequence ID" value="KOO34813.1"/>
    <property type="molecule type" value="Genomic_DNA"/>
</dbReference>
<keyword evidence="2" id="KW-0479">Metal-binding</keyword>
<comment type="cofactor">
    <cofactor evidence="1">
        <name>L-ascorbate</name>
        <dbReference type="ChEBI" id="CHEBI:38290"/>
    </cofactor>
</comment>
<reference evidence="8" key="1">
    <citation type="journal article" date="2015" name="PLoS Genet.">
        <title>Genome Sequence and Transcriptome Analyses of Chrysochromulina tobin: Metabolic Tools for Enhanced Algal Fitness in the Prominent Order Prymnesiales (Haptophyceae).</title>
        <authorList>
            <person name="Hovde B.T."/>
            <person name="Deodato C.R."/>
            <person name="Hunsperger H.M."/>
            <person name="Ryken S.A."/>
            <person name="Yost W."/>
            <person name="Jha R.K."/>
            <person name="Patterson J."/>
            <person name="Monnat R.J. Jr."/>
            <person name="Barlow S.B."/>
            <person name="Starkenburg S.R."/>
            <person name="Cattolico R.A."/>
        </authorList>
    </citation>
    <scope>NUCLEOTIDE SEQUENCE</scope>
    <source>
        <strain evidence="8">CCMP291</strain>
    </source>
</reference>
<evidence type="ECO:0000256" key="5">
    <source>
        <dbReference type="ARBA" id="ARBA00023004"/>
    </source>
</evidence>